<evidence type="ECO:0000256" key="6">
    <source>
        <dbReference type="RuleBase" id="RU362042"/>
    </source>
</evidence>
<comment type="caution">
    <text evidence="9">The sequence shown here is derived from an EMBL/GenBank/DDBJ whole genome shotgun (WGS) entry which is preliminary data.</text>
</comment>
<feature type="region of interest" description="Disordered" evidence="7">
    <location>
        <begin position="145"/>
        <end position="164"/>
    </location>
</feature>
<dbReference type="CDD" id="cd06530">
    <property type="entry name" value="S26_SPase_I"/>
    <property type="match status" value="1"/>
</dbReference>
<evidence type="ECO:0000259" key="8">
    <source>
        <dbReference type="Pfam" id="PF10502"/>
    </source>
</evidence>
<gene>
    <name evidence="9" type="primary">lepB</name>
    <name evidence="9" type="ORF">ACFPET_11570</name>
</gene>
<dbReference type="EC" id="3.4.21.89" evidence="4 6"/>
<feature type="compositionally biased region" description="Basic and acidic residues" evidence="7">
    <location>
        <begin position="145"/>
        <end position="158"/>
    </location>
</feature>
<dbReference type="InterPro" id="IPR019758">
    <property type="entry name" value="Pept_S26A_signal_pept_1_CS"/>
</dbReference>
<evidence type="ECO:0000313" key="9">
    <source>
        <dbReference type="EMBL" id="MFC4335841.1"/>
    </source>
</evidence>
<name>A0ABV8TZ69_9ACTN</name>
<dbReference type="PRINTS" id="PR00727">
    <property type="entry name" value="LEADERPTASE"/>
</dbReference>
<protein>
    <recommendedName>
        <fullName evidence="4 6">Signal peptidase I</fullName>
        <ecNumber evidence="4 6">3.4.21.89</ecNumber>
    </recommendedName>
</protein>
<dbReference type="SUPFAM" id="SSF51306">
    <property type="entry name" value="LexA/Signal peptidase"/>
    <property type="match status" value="1"/>
</dbReference>
<dbReference type="GO" id="GO:0009003">
    <property type="term" value="F:signal peptidase activity"/>
    <property type="evidence" value="ECO:0007669"/>
    <property type="project" value="UniProtKB-EC"/>
</dbReference>
<feature type="transmembrane region" description="Helical" evidence="6">
    <location>
        <begin position="7"/>
        <end position="28"/>
    </location>
</feature>
<dbReference type="InterPro" id="IPR036286">
    <property type="entry name" value="LexA/Signal_pep-like_sf"/>
</dbReference>
<organism evidence="9 10">
    <name type="scientific">Salininema proteolyticum</name>
    <dbReference type="NCBI Taxonomy" id="1607685"/>
    <lineage>
        <taxon>Bacteria</taxon>
        <taxon>Bacillati</taxon>
        <taxon>Actinomycetota</taxon>
        <taxon>Actinomycetes</taxon>
        <taxon>Glycomycetales</taxon>
        <taxon>Glycomycetaceae</taxon>
        <taxon>Salininema</taxon>
    </lineage>
</organism>
<dbReference type="Proteomes" id="UP001595823">
    <property type="component" value="Unassembled WGS sequence"/>
</dbReference>
<dbReference type="PROSITE" id="PS00761">
    <property type="entry name" value="SPASE_I_3"/>
    <property type="match status" value="1"/>
</dbReference>
<dbReference type="InterPro" id="IPR000223">
    <property type="entry name" value="Pept_S26A_signal_pept_1"/>
</dbReference>
<dbReference type="EMBL" id="JBHSDK010000015">
    <property type="protein sequence ID" value="MFC4335841.1"/>
    <property type="molecule type" value="Genomic_DNA"/>
</dbReference>
<evidence type="ECO:0000256" key="1">
    <source>
        <dbReference type="ARBA" id="ARBA00000677"/>
    </source>
</evidence>
<accession>A0ABV8TZ69</accession>
<dbReference type="InterPro" id="IPR019533">
    <property type="entry name" value="Peptidase_S26"/>
</dbReference>
<keyword evidence="6" id="KW-0812">Transmembrane</keyword>
<keyword evidence="10" id="KW-1185">Reference proteome</keyword>
<evidence type="ECO:0000256" key="4">
    <source>
        <dbReference type="ARBA" id="ARBA00013208"/>
    </source>
</evidence>
<keyword evidence="6" id="KW-1133">Transmembrane helix</keyword>
<dbReference type="PANTHER" id="PTHR43390:SF1">
    <property type="entry name" value="CHLOROPLAST PROCESSING PEPTIDASE"/>
    <property type="match status" value="1"/>
</dbReference>
<comment type="similarity">
    <text evidence="3 6">Belongs to the peptidase S26 family.</text>
</comment>
<sequence length="207" mass="23275">MWKEIPILLGIAIVVAIVVRSFVMQTYFIPSGSMEHTLDIDDRVLVNKLVYLFDEPDRGEVIVFHAPDSWKTFPGNGDEEFIKRVIATGGDTVECCDEQGRILVNGQPLDETEYLYTDDATGERDAPSRDKFSVTVPADRLWVMGDHRSDSGDSRESYVRTGDVTQSTIPEDEVVGKAFALFWPFDRARWLSIPDTFDDVPASPPAR</sequence>
<dbReference type="RefSeq" id="WP_380621697.1">
    <property type="nucleotide sequence ID" value="NZ_JBHSDK010000015.1"/>
</dbReference>
<evidence type="ECO:0000256" key="7">
    <source>
        <dbReference type="SAM" id="MobiDB-lite"/>
    </source>
</evidence>
<keyword evidence="5 6" id="KW-0378">Hydrolase</keyword>
<feature type="domain" description="Peptidase S26" evidence="8">
    <location>
        <begin position="7"/>
        <end position="183"/>
    </location>
</feature>
<evidence type="ECO:0000256" key="2">
    <source>
        <dbReference type="ARBA" id="ARBA00004401"/>
    </source>
</evidence>
<evidence type="ECO:0000256" key="3">
    <source>
        <dbReference type="ARBA" id="ARBA00009370"/>
    </source>
</evidence>
<dbReference type="Gene3D" id="2.10.109.10">
    <property type="entry name" value="Umud Fragment, subunit A"/>
    <property type="match status" value="1"/>
</dbReference>
<evidence type="ECO:0000256" key="5">
    <source>
        <dbReference type="ARBA" id="ARBA00022801"/>
    </source>
</evidence>
<keyword evidence="6" id="KW-0645">Protease</keyword>
<comment type="catalytic activity">
    <reaction evidence="1 6">
        <text>Cleavage of hydrophobic, N-terminal signal or leader sequences from secreted and periplasmic proteins.</text>
        <dbReference type="EC" id="3.4.21.89"/>
    </reaction>
</comment>
<comment type="subcellular location">
    <subcellularLocation>
        <location evidence="2">Cell membrane</location>
        <topology evidence="2">Single-pass type II membrane protein</topology>
    </subcellularLocation>
    <subcellularLocation>
        <location evidence="6">Membrane</location>
        <topology evidence="6">Single-pass type II membrane protein</topology>
    </subcellularLocation>
</comment>
<evidence type="ECO:0000313" key="10">
    <source>
        <dbReference type="Proteomes" id="UP001595823"/>
    </source>
</evidence>
<dbReference type="NCBIfam" id="TIGR02227">
    <property type="entry name" value="sigpep_I_bact"/>
    <property type="match status" value="1"/>
</dbReference>
<keyword evidence="6" id="KW-0472">Membrane</keyword>
<dbReference type="Pfam" id="PF10502">
    <property type="entry name" value="Peptidase_S26"/>
    <property type="match status" value="1"/>
</dbReference>
<proteinExistence type="inferred from homology"/>
<reference evidence="10" key="1">
    <citation type="journal article" date="2019" name="Int. J. Syst. Evol. Microbiol.">
        <title>The Global Catalogue of Microorganisms (GCM) 10K type strain sequencing project: providing services to taxonomists for standard genome sequencing and annotation.</title>
        <authorList>
            <consortium name="The Broad Institute Genomics Platform"/>
            <consortium name="The Broad Institute Genome Sequencing Center for Infectious Disease"/>
            <person name="Wu L."/>
            <person name="Ma J."/>
        </authorList>
    </citation>
    <scope>NUCLEOTIDE SEQUENCE [LARGE SCALE GENOMIC DNA]</scope>
    <source>
        <strain evidence="10">IBRC-M 10908</strain>
    </source>
</reference>
<dbReference type="PANTHER" id="PTHR43390">
    <property type="entry name" value="SIGNAL PEPTIDASE I"/>
    <property type="match status" value="1"/>
</dbReference>